<feature type="transmembrane region" description="Helical" evidence="1">
    <location>
        <begin position="100"/>
        <end position="121"/>
    </location>
</feature>
<evidence type="ECO:0000259" key="2">
    <source>
        <dbReference type="Pfam" id="PF13843"/>
    </source>
</evidence>
<feature type="non-terminal residue" evidence="3">
    <location>
        <position position="238"/>
    </location>
</feature>
<dbReference type="Pfam" id="PF13843">
    <property type="entry name" value="DDE_Tnp_1_7"/>
    <property type="match status" value="1"/>
</dbReference>
<dbReference type="STRING" id="4795.A0A225VWV9"/>
<comment type="caution">
    <text evidence="3">The sequence shown here is derived from an EMBL/GenBank/DDBJ whole genome shotgun (WGS) entry which is preliminary data.</text>
</comment>
<proteinExistence type="predicted"/>
<reference evidence="4" key="1">
    <citation type="submission" date="2017-03" db="EMBL/GenBank/DDBJ databases">
        <title>Phytopthora megakarya and P. palmivora, two closely related causual agents of cacao black pod achieved similar genome size and gene model numbers by different mechanisms.</title>
        <authorList>
            <person name="Ali S."/>
            <person name="Shao J."/>
            <person name="Larry D.J."/>
            <person name="Kronmiller B."/>
            <person name="Shen D."/>
            <person name="Strem M.D."/>
            <person name="Melnick R.L."/>
            <person name="Guiltinan M.J."/>
            <person name="Tyler B.M."/>
            <person name="Meinhardt L.W."/>
            <person name="Bailey B.A."/>
        </authorList>
    </citation>
    <scope>NUCLEOTIDE SEQUENCE [LARGE SCALE GENOMIC DNA]</scope>
    <source>
        <strain evidence="4">zdho120</strain>
    </source>
</reference>
<dbReference type="EMBL" id="NBNE01002779">
    <property type="protein sequence ID" value="OWZ09469.1"/>
    <property type="molecule type" value="Genomic_DNA"/>
</dbReference>
<evidence type="ECO:0000256" key="1">
    <source>
        <dbReference type="SAM" id="Phobius"/>
    </source>
</evidence>
<protein>
    <recommendedName>
        <fullName evidence="2">PiggyBac transposable element-derived protein domain-containing protein</fullName>
    </recommendedName>
</protein>
<keyword evidence="4" id="KW-1185">Reference proteome</keyword>
<dbReference type="PANTHER" id="PTHR46599:SF3">
    <property type="entry name" value="PIGGYBAC TRANSPOSABLE ELEMENT-DERIVED PROTEIN 4"/>
    <property type="match status" value="1"/>
</dbReference>
<name>A0A225VWV9_9STRA</name>
<accession>A0A225VWV9</accession>
<dbReference type="AlphaFoldDB" id="A0A225VWV9"/>
<dbReference type="PANTHER" id="PTHR46599">
    <property type="entry name" value="PIGGYBAC TRANSPOSABLE ELEMENT-DERIVED PROTEIN 4"/>
    <property type="match status" value="1"/>
</dbReference>
<evidence type="ECO:0000313" key="4">
    <source>
        <dbReference type="Proteomes" id="UP000198211"/>
    </source>
</evidence>
<keyword evidence="1" id="KW-1133">Transmembrane helix</keyword>
<organism evidence="3 4">
    <name type="scientific">Phytophthora megakarya</name>
    <dbReference type="NCBI Taxonomy" id="4795"/>
    <lineage>
        <taxon>Eukaryota</taxon>
        <taxon>Sar</taxon>
        <taxon>Stramenopiles</taxon>
        <taxon>Oomycota</taxon>
        <taxon>Peronosporomycetes</taxon>
        <taxon>Peronosporales</taxon>
        <taxon>Peronosporaceae</taxon>
        <taxon>Phytophthora</taxon>
    </lineage>
</organism>
<sequence>MHFRCYEDPRAVFDRAWKLRPVIESLQERFKAGYIPPPIMAFDEAIRPRRRTRKIGRSMACPKVLKNYQTYMGGVDVHDQLRLQWYSLQLAVRYKKYYKILFVGCVDLVMVNALLCSTLLGRNIFIFSSSCISSCVSSMNVTGKSYGDLKGSKALLRSEELPKDLSNTNLKSAAETRLPTAVTAGSGRSKSSRVFLCCKVKHDYDGKARSCFDIWNECWRNETLRPSGEGSTSFETAW</sequence>
<dbReference type="Proteomes" id="UP000198211">
    <property type="component" value="Unassembled WGS sequence"/>
</dbReference>
<keyword evidence="1" id="KW-0812">Transmembrane</keyword>
<gene>
    <name evidence="3" type="ORF">PHMEG_00017826</name>
</gene>
<feature type="domain" description="PiggyBac transposable element-derived protein" evidence="2">
    <location>
        <begin position="52"/>
        <end position="113"/>
    </location>
</feature>
<keyword evidence="1" id="KW-0472">Membrane</keyword>
<evidence type="ECO:0000313" key="3">
    <source>
        <dbReference type="EMBL" id="OWZ09469.1"/>
    </source>
</evidence>
<dbReference type="InterPro" id="IPR029526">
    <property type="entry name" value="PGBD"/>
</dbReference>